<keyword evidence="5" id="KW-1185">Reference proteome</keyword>
<keyword evidence="1" id="KW-0812">Transmembrane</keyword>
<reference evidence="2" key="1">
    <citation type="journal article" date="2018" name="Genome Announc.">
        <title>Ignatzschineria cameli sp. nov., isolated from necrotic foot tissue of dromedaries (Camelus dromedarius) and associated maggots (Wohlfahrtia species) in Dubai.</title>
        <authorList>
            <person name="Tsang C.C."/>
            <person name="Tang J.Y."/>
            <person name="Fong J.Y."/>
            <person name="Kinne J."/>
            <person name="Lee H.H."/>
            <person name="Joseph M."/>
            <person name="Jose S."/>
            <person name="Schuster R.K."/>
            <person name="Tang Y."/>
            <person name="Sivakumar S."/>
            <person name="Chen J.H."/>
            <person name="Teng J.L."/>
            <person name="Lau S.K."/>
            <person name="Wernery U."/>
            <person name="Woo P.C."/>
        </authorList>
    </citation>
    <scope>NUCLEOTIDE SEQUENCE</scope>
    <source>
        <strain evidence="2">UAE-HKU57</strain>
        <strain evidence="3">UAE-HKU58</strain>
    </source>
</reference>
<keyword evidence="1" id="KW-0472">Membrane</keyword>
<organism evidence="2 4">
    <name type="scientific">Ignatzschineria cameli</name>
    <dbReference type="NCBI Taxonomy" id="2182793"/>
    <lineage>
        <taxon>Bacteria</taxon>
        <taxon>Pseudomonadati</taxon>
        <taxon>Pseudomonadota</taxon>
        <taxon>Gammaproteobacteria</taxon>
        <taxon>Cardiobacteriales</taxon>
        <taxon>Ignatzschineriaceae</taxon>
        <taxon>Ignatzschineria</taxon>
    </lineage>
</organism>
<feature type="transmembrane region" description="Helical" evidence="1">
    <location>
        <begin position="40"/>
        <end position="58"/>
    </location>
</feature>
<evidence type="ECO:0000256" key="1">
    <source>
        <dbReference type="SAM" id="Phobius"/>
    </source>
</evidence>
<dbReference type="Proteomes" id="UP000245059">
    <property type="component" value="Unassembled WGS sequence"/>
</dbReference>
<dbReference type="EMBL" id="QEWW01000004">
    <property type="protein sequence ID" value="PWD85729.1"/>
    <property type="molecule type" value="Genomic_DNA"/>
</dbReference>
<dbReference type="AlphaFoldDB" id="A0A2U2AQ32"/>
<evidence type="ECO:0000313" key="4">
    <source>
        <dbReference type="Proteomes" id="UP000245059"/>
    </source>
</evidence>
<gene>
    <name evidence="2" type="ORF">DC077_06745</name>
    <name evidence="3" type="ORF">DC078_06365</name>
</gene>
<dbReference type="Proteomes" id="UP000245217">
    <property type="component" value="Unassembled WGS sequence"/>
</dbReference>
<proteinExistence type="predicted"/>
<protein>
    <submittedName>
        <fullName evidence="2">Uncharacterized protein</fullName>
    </submittedName>
</protein>
<accession>A0A2U2AQ32</accession>
<dbReference type="EMBL" id="QEWV01000005">
    <property type="protein sequence ID" value="PWD91618.1"/>
    <property type="molecule type" value="Genomic_DNA"/>
</dbReference>
<comment type="caution">
    <text evidence="2">The sequence shown here is derived from an EMBL/GenBank/DDBJ whole genome shotgun (WGS) entry which is preliminary data.</text>
</comment>
<sequence length="168" mass="18906">MATDRNNVFDRLSLLFSLKLLITEPLIVKRLLLRRVKPEWMITLILGLIVLALVAIIARDIMERRRIDQALEEAKSLISEVALSLTIEQMSGPLAVSSAFLATRAPDITDIIIYPGNYLEVTFSPKLIDLPTRTLQLSFISLDHLTRGNVECRGGDLPMPITPLQCRR</sequence>
<evidence type="ECO:0000313" key="2">
    <source>
        <dbReference type="EMBL" id="PWD85729.1"/>
    </source>
</evidence>
<reference evidence="4 5" key="2">
    <citation type="submission" date="2018-05" db="EMBL/GenBank/DDBJ databases">
        <title>Ignatzschineria dubaiensis sp. nov., isolated from necrotic foot tissues of dromedaries (Camelus dromedarius) and associated maggots in Dubai, United Arab Emirates.</title>
        <authorList>
            <person name="Tsang C.C."/>
            <person name="Tang J.Y.M."/>
            <person name="Fong J.Y.H."/>
            <person name="Kinne J."/>
            <person name="Lee H.H."/>
            <person name="Joseph M."/>
            <person name="Jose S."/>
            <person name="Schuster R.K."/>
            <person name="Tang Y."/>
            <person name="Sivakumar S."/>
            <person name="Chen J.H.K."/>
            <person name="Teng J.L.L."/>
            <person name="Lau S.K.P."/>
            <person name="Wernery U."/>
            <person name="Woo P.C.Y."/>
        </authorList>
    </citation>
    <scope>NUCLEOTIDE SEQUENCE [LARGE SCALE GENOMIC DNA]</scope>
    <source>
        <strain evidence="4">UAE-HKU57</strain>
        <strain evidence="5">UAE-HKU58</strain>
    </source>
</reference>
<name>A0A2U2AQ32_9GAMM</name>
<keyword evidence="1" id="KW-1133">Transmembrane helix</keyword>
<evidence type="ECO:0000313" key="5">
    <source>
        <dbReference type="Proteomes" id="UP000245217"/>
    </source>
</evidence>
<evidence type="ECO:0000313" key="3">
    <source>
        <dbReference type="EMBL" id="PWD91618.1"/>
    </source>
</evidence>